<reference evidence="1 2" key="1">
    <citation type="journal article" date="2021" name="ISME J.">
        <title>Genomic evolution of the class Acidithiobacillia: deep-branching Proteobacteria living in extreme acidic conditions.</title>
        <authorList>
            <person name="Moya-Beltran A."/>
            <person name="Beard S."/>
            <person name="Rojas-Villalobos C."/>
            <person name="Issotta F."/>
            <person name="Gallardo Y."/>
            <person name="Ulloa R."/>
            <person name="Giaveno A."/>
            <person name="Degli Esposti M."/>
            <person name="Johnson D.B."/>
            <person name="Quatrini R."/>
        </authorList>
    </citation>
    <scope>NUCLEOTIDE SEQUENCE [LARGE SCALE GENOMIC DNA]</scope>
    <source>
        <strain evidence="1 2">GG1-14</strain>
    </source>
</reference>
<accession>A0ACD5HJZ2</accession>
<evidence type="ECO:0000313" key="2">
    <source>
        <dbReference type="Proteomes" id="UP001195965"/>
    </source>
</evidence>
<evidence type="ECO:0000313" key="1">
    <source>
        <dbReference type="EMBL" id="XRI74876.1"/>
    </source>
</evidence>
<proteinExistence type="predicted"/>
<dbReference type="Proteomes" id="UP001195965">
    <property type="component" value="Chromosome"/>
</dbReference>
<dbReference type="EMBL" id="CP127526">
    <property type="protein sequence ID" value="XRI74876.1"/>
    <property type="molecule type" value="Genomic_DNA"/>
</dbReference>
<gene>
    <name evidence="1" type="ORF">HHS34_006685</name>
</gene>
<sequence>MKSAAQRGGDLLDFGAGHGIGFEGLGLLAVFQQLPGVPLRHGFFLTRPAGHFASGRLVIDDEDAGLQGRI</sequence>
<organism evidence="1 2">
    <name type="scientific">Acidithiobacillus montserratensis</name>
    <dbReference type="NCBI Taxonomy" id="2729135"/>
    <lineage>
        <taxon>Bacteria</taxon>
        <taxon>Pseudomonadati</taxon>
        <taxon>Pseudomonadota</taxon>
        <taxon>Acidithiobacillia</taxon>
        <taxon>Acidithiobacillales</taxon>
        <taxon>Acidithiobacillaceae</taxon>
        <taxon>Acidithiobacillus</taxon>
    </lineage>
</organism>
<protein>
    <submittedName>
        <fullName evidence="1">Uncharacterized protein</fullName>
    </submittedName>
</protein>
<keyword evidence="2" id="KW-1185">Reference proteome</keyword>
<name>A0ACD5HJZ2_9PROT</name>